<name>A0ABD3S865_9LAMI</name>
<dbReference type="EMBL" id="JBJXBP010000007">
    <property type="protein sequence ID" value="KAL3820704.1"/>
    <property type="molecule type" value="Genomic_DNA"/>
</dbReference>
<reference evidence="1 2" key="1">
    <citation type="submission" date="2024-12" db="EMBL/GenBank/DDBJ databases">
        <title>The unique morphological basis and parallel evolutionary history of personate flowers in Penstemon.</title>
        <authorList>
            <person name="Depatie T.H."/>
            <person name="Wessinger C.A."/>
        </authorList>
    </citation>
    <scope>NUCLEOTIDE SEQUENCE [LARGE SCALE GENOMIC DNA]</scope>
    <source>
        <strain evidence="1">WTNN_2</strain>
        <tissue evidence="1">Leaf</tissue>
    </source>
</reference>
<accession>A0ABD3S865</accession>
<dbReference type="AlphaFoldDB" id="A0ABD3S865"/>
<comment type="caution">
    <text evidence="1">The sequence shown here is derived from an EMBL/GenBank/DDBJ whole genome shotgun (WGS) entry which is preliminary data.</text>
</comment>
<protein>
    <recommendedName>
        <fullName evidence="3">Transmembrane protein</fullName>
    </recommendedName>
</protein>
<keyword evidence="2" id="KW-1185">Reference proteome</keyword>
<dbReference type="Proteomes" id="UP001634393">
    <property type="component" value="Unassembled WGS sequence"/>
</dbReference>
<evidence type="ECO:0000313" key="1">
    <source>
        <dbReference type="EMBL" id="KAL3820704.1"/>
    </source>
</evidence>
<sequence length="58" mass="6633">MILVLFSSLIISAGVVLTLTITCPLRSKLLFDDDFCSIREKMFLLFFFFCCNADEDTD</sequence>
<gene>
    <name evidence="1" type="ORF">ACJIZ3_006609</name>
</gene>
<evidence type="ECO:0008006" key="3">
    <source>
        <dbReference type="Google" id="ProtNLM"/>
    </source>
</evidence>
<evidence type="ECO:0000313" key="2">
    <source>
        <dbReference type="Proteomes" id="UP001634393"/>
    </source>
</evidence>
<organism evidence="1 2">
    <name type="scientific">Penstemon smallii</name>
    <dbReference type="NCBI Taxonomy" id="265156"/>
    <lineage>
        <taxon>Eukaryota</taxon>
        <taxon>Viridiplantae</taxon>
        <taxon>Streptophyta</taxon>
        <taxon>Embryophyta</taxon>
        <taxon>Tracheophyta</taxon>
        <taxon>Spermatophyta</taxon>
        <taxon>Magnoliopsida</taxon>
        <taxon>eudicotyledons</taxon>
        <taxon>Gunneridae</taxon>
        <taxon>Pentapetalae</taxon>
        <taxon>asterids</taxon>
        <taxon>lamiids</taxon>
        <taxon>Lamiales</taxon>
        <taxon>Plantaginaceae</taxon>
        <taxon>Cheloneae</taxon>
        <taxon>Penstemon</taxon>
    </lineage>
</organism>
<proteinExistence type="predicted"/>